<dbReference type="NCBIfam" id="TIGR01352">
    <property type="entry name" value="tonB_Cterm"/>
    <property type="match status" value="1"/>
</dbReference>
<keyword evidence="14" id="KW-1185">Reference proteome</keyword>
<accession>A0A379AR31</accession>
<dbReference type="PANTHER" id="PTHR33446:SF2">
    <property type="entry name" value="PROTEIN TONB"/>
    <property type="match status" value="1"/>
</dbReference>
<feature type="compositionally biased region" description="Basic and acidic residues" evidence="11">
    <location>
        <begin position="88"/>
        <end position="134"/>
    </location>
</feature>
<evidence type="ECO:0000313" key="13">
    <source>
        <dbReference type="EMBL" id="SUB24147.1"/>
    </source>
</evidence>
<keyword evidence="6" id="KW-0812">Transmembrane</keyword>
<keyword evidence="9" id="KW-0472">Membrane</keyword>
<gene>
    <name evidence="13" type="primary">tonB</name>
    <name evidence="13" type="ORF">NCTC11297_01176</name>
</gene>
<dbReference type="Proteomes" id="UP000255098">
    <property type="component" value="Unassembled WGS sequence"/>
</dbReference>
<feature type="domain" description="TonB C-terminal" evidence="12">
    <location>
        <begin position="177"/>
        <end position="265"/>
    </location>
</feature>
<reference evidence="13 14" key="1">
    <citation type="submission" date="2018-06" db="EMBL/GenBank/DDBJ databases">
        <authorList>
            <consortium name="Pathogen Informatics"/>
            <person name="Doyle S."/>
        </authorList>
    </citation>
    <scope>NUCLEOTIDE SEQUENCE [LARGE SCALE GENOMIC DNA]</scope>
    <source>
        <strain evidence="14">NCTC 11297</strain>
    </source>
</reference>
<dbReference type="SUPFAM" id="SSF74653">
    <property type="entry name" value="TolA/TonB C-terminal domain"/>
    <property type="match status" value="1"/>
</dbReference>
<dbReference type="InterPro" id="IPR006260">
    <property type="entry name" value="TonB/TolA_C"/>
</dbReference>
<proteinExistence type="inferred from homology"/>
<dbReference type="GO" id="GO:0055085">
    <property type="term" value="P:transmembrane transport"/>
    <property type="evidence" value="ECO:0007669"/>
    <property type="project" value="InterPro"/>
</dbReference>
<evidence type="ECO:0000256" key="4">
    <source>
        <dbReference type="ARBA" id="ARBA00022475"/>
    </source>
</evidence>
<evidence type="ECO:0000256" key="11">
    <source>
        <dbReference type="SAM" id="MobiDB-lite"/>
    </source>
</evidence>
<keyword evidence="4 10" id="KW-1003">Cell membrane</keyword>
<dbReference type="GO" id="GO:0015891">
    <property type="term" value="P:siderophore transport"/>
    <property type="evidence" value="ECO:0007669"/>
    <property type="project" value="InterPro"/>
</dbReference>
<keyword evidence="5 10" id="KW-0997">Cell inner membrane</keyword>
<evidence type="ECO:0000256" key="2">
    <source>
        <dbReference type="ARBA" id="ARBA00006555"/>
    </source>
</evidence>
<comment type="subcellular location">
    <subcellularLocation>
        <location evidence="1 10">Cell inner membrane</location>
        <topology evidence="1 10">Single-pass membrane protein</topology>
        <orientation evidence="1 10">Periplasmic side</orientation>
    </subcellularLocation>
</comment>
<dbReference type="GO" id="GO:0015031">
    <property type="term" value="P:protein transport"/>
    <property type="evidence" value="ECO:0007669"/>
    <property type="project" value="UniProtKB-UniRule"/>
</dbReference>
<dbReference type="InterPro" id="IPR037682">
    <property type="entry name" value="TonB_C"/>
</dbReference>
<dbReference type="PRINTS" id="PR01374">
    <property type="entry name" value="TONBPROTEIN"/>
</dbReference>
<evidence type="ECO:0000313" key="14">
    <source>
        <dbReference type="Proteomes" id="UP000255098"/>
    </source>
</evidence>
<evidence type="ECO:0000256" key="5">
    <source>
        <dbReference type="ARBA" id="ARBA00022519"/>
    </source>
</evidence>
<evidence type="ECO:0000256" key="6">
    <source>
        <dbReference type="ARBA" id="ARBA00022692"/>
    </source>
</evidence>
<feature type="region of interest" description="Disordered" evidence="11">
    <location>
        <begin position="59"/>
        <end position="134"/>
    </location>
</feature>
<evidence type="ECO:0000256" key="3">
    <source>
        <dbReference type="ARBA" id="ARBA00022448"/>
    </source>
</evidence>
<dbReference type="GO" id="GO:0031992">
    <property type="term" value="F:energy transducer activity"/>
    <property type="evidence" value="ECO:0007669"/>
    <property type="project" value="InterPro"/>
</dbReference>
<dbReference type="GO" id="GO:0098797">
    <property type="term" value="C:plasma membrane protein complex"/>
    <property type="evidence" value="ECO:0007669"/>
    <property type="project" value="TreeGrafter"/>
</dbReference>
<dbReference type="GO" id="GO:0030288">
    <property type="term" value="C:outer membrane-bounded periplasmic space"/>
    <property type="evidence" value="ECO:0007669"/>
    <property type="project" value="InterPro"/>
</dbReference>
<comment type="similarity">
    <text evidence="2 10">Belongs to the TonB family.</text>
</comment>
<evidence type="ECO:0000256" key="10">
    <source>
        <dbReference type="RuleBase" id="RU362123"/>
    </source>
</evidence>
<dbReference type="GeneID" id="300133384"/>
<dbReference type="PROSITE" id="PS52015">
    <property type="entry name" value="TONB_CTD"/>
    <property type="match status" value="1"/>
</dbReference>
<evidence type="ECO:0000256" key="8">
    <source>
        <dbReference type="ARBA" id="ARBA00022989"/>
    </source>
</evidence>
<keyword evidence="3 10" id="KW-0813">Transport</keyword>
<dbReference type="Gene3D" id="3.30.1150.10">
    <property type="match status" value="1"/>
</dbReference>
<keyword evidence="7 10" id="KW-0653">Protein transport</keyword>
<keyword evidence="8" id="KW-1133">Transmembrane helix</keyword>
<feature type="compositionally biased region" description="Acidic residues" evidence="11">
    <location>
        <begin position="59"/>
        <end position="72"/>
    </location>
</feature>
<dbReference type="Pfam" id="PF03544">
    <property type="entry name" value="TonB_C"/>
    <property type="match status" value="1"/>
</dbReference>
<dbReference type="PANTHER" id="PTHR33446">
    <property type="entry name" value="PROTEIN TONB-RELATED"/>
    <property type="match status" value="1"/>
</dbReference>
<dbReference type="AlphaFoldDB" id="A0A379AR31"/>
<evidence type="ECO:0000259" key="12">
    <source>
        <dbReference type="PROSITE" id="PS52015"/>
    </source>
</evidence>
<sequence>MANKHRSWFGFFFSLLFHATVIGAIVYAVKVDSSANGYQADVIDNSISMEMLMGMTVEEPEPAPEPVAEPEPEPVAKETVSDPIVKPESPKPEKPKEIKKEKPKEPKKEKPQKEKQKKEKVQKKPKEKPLANKDLIKGDRNINSDAKANSVATSLGKATVSNPNLIGKGTSSNELNAYRNALRREIERHKRYPQRAKMMRKQGVVTISFSIANDGALLNASVQKSSGNADLDNAALSAVKNAKSIGPKPAGLASSMSVPINFTIR</sequence>
<evidence type="ECO:0000256" key="7">
    <source>
        <dbReference type="ARBA" id="ARBA00022927"/>
    </source>
</evidence>
<name>A0A379AR31_AVIAV</name>
<evidence type="ECO:0000256" key="9">
    <source>
        <dbReference type="ARBA" id="ARBA00023136"/>
    </source>
</evidence>
<dbReference type="EMBL" id="UGSP01000001">
    <property type="protein sequence ID" value="SUB24147.1"/>
    <property type="molecule type" value="Genomic_DNA"/>
</dbReference>
<dbReference type="RefSeq" id="WP_115249389.1">
    <property type="nucleotide sequence ID" value="NZ_UGSP01000001.1"/>
</dbReference>
<keyword evidence="10" id="KW-0735">Signal-anchor</keyword>
<dbReference type="InterPro" id="IPR051045">
    <property type="entry name" value="TonB-dependent_transducer"/>
</dbReference>
<organism evidence="13 14">
    <name type="scientific">Avibacterium avium</name>
    <name type="common">Pasteurella avium</name>
    <dbReference type="NCBI Taxonomy" id="751"/>
    <lineage>
        <taxon>Bacteria</taxon>
        <taxon>Pseudomonadati</taxon>
        <taxon>Pseudomonadota</taxon>
        <taxon>Gammaproteobacteria</taxon>
        <taxon>Pasteurellales</taxon>
        <taxon>Pasteurellaceae</taxon>
        <taxon>Avibacterium</taxon>
    </lineage>
</organism>
<protein>
    <recommendedName>
        <fullName evidence="10">Protein TonB</fullName>
    </recommendedName>
</protein>
<comment type="function">
    <text evidence="10">Interacts with outer membrane receptor proteins that carry out high-affinity binding and energy dependent uptake into the periplasmic space of specific substrates. It could act to transduce energy from the cytoplasmic membrane to specific energy-requiring processes in the outer membrane, resulting in the release into the periplasm of ligands bound by these outer membrane proteins.</text>
</comment>
<evidence type="ECO:0000256" key="1">
    <source>
        <dbReference type="ARBA" id="ARBA00004383"/>
    </source>
</evidence>
<dbReference type="InterPro" id="IPR003538">
    <property type="entry name" value="TonB"/>
</dbReference>